<proteinExistence type="predicted"/>
<sequence>MRGNAGYGVTIQVPGAAGTTVMQAGTTLPSATATSVCSALSLQACHGLSNGLCHAGTQGGFTIGSQNGAPRPTAACMAGVIAGVGLGIVGGRL</sequence>
<dbReference type="Proteomes" id="UP001305414">
    <property type="component" value="Unassembled WGS sequence"/>
</dbReference>
<evidence type="ECO:0000313" key="2">
    <source>
        <dbReference type="Proteomes" id="UP001305414"/>
    </source>
</evidence>
<accession>A0AAN7Z8I7</accession>
<name>A0AAN7Z8I7_9PEZI</name>
<dbReference type="EMBL" id="JAWHQM010000044">
    <property type="protein sequence ID" value="KAK5634757.1"/>
    <property type="molecule type" value="Genomic_DNA"/>
</dbReference>
<keyword evidence="2" id="KW-1185">Reference proteome</keyword>
<organism evidence="1 2">
    <name type="scientific">Xylaria bambusicola</name>
    <dbReference type="NCBI Taxonomy" id="326684"/>
    <lineage>
        <taxon>Eukaryota</taxon>
        <taxon>Fungi</taxon>
        <taxon>Dikarya</taxon>
        <taxon>Ascomycota</taxon>
        <taxon>Pezizomycotina</taxon>
        <taxon>Sordariomycetes</taxon>
        <taxon>Xylariomycetidae</taxon>
        <taxon>Xylariales</taxon>
        <taxon>Xylariaceae</taxon>
        <taxon>Xylaria</taxon>
    </lineage>
</organism>
<reference evidence="1 2" key="1">
    <citation type="submission" date="2023-10" db="EMBL/GenBank/DDBJ databases">
        <title>Draft genome sequence of Xylaria bambusicola isolate GMP-LS, the root and basal stem rot pathogen of sugarcane in Indonesia.</title>
        <authorList>
            <person name="Selvaraj P."/>
            <person name="Muralishankar V."/>
            <person name="Muruganantham S."/>
            <person name="Sp S."/>
            <person name="Haryani S."/>
            <person name="Lau K.J.X."/>
            <person name="Naqvi N.I."/>
        </authorList>
    </citation>
    <scope>NUCLEOTIDE SEQUENCE [LARGE SCALE GENOMIC DNA]</scope>
    <source>
        <strain evidence="1">GMP-LS</strain>
    </source>
</reference>
<dbReference type="AlphaFoldDB" id="A0AAN7Z8I7"/>
<protein>
    <submittedName>
        <fullName evidence="1">Uncharacterized protein</fullName>
    </submittedName>
</protein>
<comment type="caution">
    <text evidence="1">The sequence shown here is derived from an EMBL/GenBank/DDBJ whole genome shotgun (WGS) entry which is preliminary data.</text>
</comment>
<gene>
    <name evidence="1" type="ORF">RRF57_010470</name>
</gene>
<evidence type="ECO:0000313" key="1">
    <source>
        <dbReference type="EMBL" id="KAK5634757.1"/>
    </source>
</evidence>